<evidence type="ECO:0000256" key="2">
    <source>
        <dbReference type="ARBA" id="ARBA00022679"/>
    </source>
</evidence>
<dbReference type="InterPro" id="IPR000719">
    <property type="entry name" value="Prot_kinase_dom"/>
</dbReference>
<dbReference type="Proteomes" id="UP000026915">
    <property type="component" value="Chromosome 9"/>
</dbReference>
<dbReference type="CDD" id="cd13999">
    <property type="entry name" value="STKc_MAP3K-like"/>
    <property type="match status" value="1"/>
</dbReference>
<feature type="domain" description="Protein kinase" evidence="8">
    <location>
        <begin position="747"/>
        <end position="992"/>
    </location>
</feature>
<dbReference type="InParanoid" id="A0A061GNI3"/>
<dbReference type="GO" id="GO:0007165">
    <property type="term" value="P:signal transduction"/>
    <property type="evidence" value="ECO:0000318"/>
    <property type="project" value="GO_Central"/>
</dbReference>
<reference evidence="9 10" key="1">
    <citation type="journal article" date="2013" name="Genome Biol.">
        <title>The genome sequence of the most widely cultivated cacao type and its use to identify candidate genes regulating pod color.</title>
        <authorList>
            <person name="Motamayor J.C."/>
            <person name="Mockaitis K."/>
            <person name="Schmutz J."/>
            <person name="Haiminen N."/>
            <person name="Iii D.L."/>
            <person name="Cornejo O."/>
            <person name="Findley S.D."/>
            <person name="Zheng P."/>
            <person name="Utro F."/>
            <person name="Royaert S."/>
            <person name="Saski C."/>
            <person name="Jenkins J."/>
            <person name="Podicheti R."/>
            <person name="Zhao M."/>
            <person name="Scheffler B.E."/>
            <person name="Stack J.C."/>
            <person name="Feltus F.A."/>
            <person name="Mustiga G.M."/>
            <person name="Amores F."/>
            <person name="Phillips W."/>
            <person name="Marelli J.P."/>
            <person name="May G.D."/>
            <person name="Shapiro H."/>
            <person name="Ma J."/>
            <person name="Bustamante C.D."/>
            <person name="Schnell R.J."/>
            <person name="Main D."/>
            <person name="Gilbert D."/>
            <person name="Parida L."/>
            <person name="Kuhn D.N."/>
        </authorList>
    </citation>
    <scope>NUCLEOTIDE SEQUENCE [LARGE SCALE GENOMIC DNA]</scope>
    <source>
        <strain evidence="10">cv. Matina 1-6</strain>
    </source>
</reference>
<evidence type="ECO:0000313" key="10">
    <source>
        <dbReference type="Proteomes" id="UP000026915"/>
    </source>
</evidence>
<dbReference type="GO" id="GO:0004672">
    <property type="term" value="F:protein kinase activity"/>
    <property type="evidence" value="ECO:0000318"/>
    <property type="project" value="GO_Central"/>
</dbReference>
<evidence type="ECO:0000256" key="4">
    <source>
        <dbReference type="ARBA" id="ARBA00022777"/>
    </source>
</evidence>
<dbReference type="SUPFAM" id="SSF56112">
    <property type="entry name" value="Protein kinase-like (PK-like)"/>
    <property type="match status" value="1"/>
</dbReference>
<feature type="region of interest" description="Disordered" evidence="7">
    <location>
        <begin position="663"/>
        <end position="684"/>
    </location>
</feature>
<dbReference type="EMBL" id="CM001887">
    <property type="protein sequence ID" value="EOY30978.1"/>
    <property type="molecule type" value="Genomic_DNA"/>
</dbReference>
<organism evidence="9 10">
    <name type="scientific">Theobroma cacao</name>
    <name type="common">Cacao</name>
    <name type="synonym">Cocoa</name>
    <dbReference type="NCBI Taxonomy" id="3641"/>
    <lineage>
        <taxon>Eukaryota</taxon>
        <taxon>Viridiplantae</taxon>
        <taxon>Streptophyta</taxon>
        <taxon>Embryophyta</taxon>
        <taxon>Tracheophyta</taxon>
        <taxon>Spermatophyta</taxon>
        <taxon>Magnoliopsida</taxon>
        <taxon>eudicotyledons</taxon>
        <taxon>Gunneridae</taxon>
        <taxon>Pentapetalae</taxon>
        <taxon>rosids</taxon>
        <taxon>malvids</taxon>
        <taxon>Malvales</taxon>
        <taxon>Malvaceae</taxon>
        <taxon>Byttnerioideae</taxon>
        <taxon>Theobroma</taxon>
    </lineage>
</organism>
<dbReference type="SMART" id="SM00220">
    <property type="entry name" value="S_TKc"/>
    <property type="match status" value="1"/>
</dbReference>
<dbReference type="GO" id="GO:0005737">
    <property type="term" value="C:cytoplasm"/>
    <property type="evidence" value="ECO:0000318"/>
    <property type="project" value="GO_Central"/>
</dbReference>
<dbReference type="Gene3D" id="3.30.200.20">
    <property type="entry name" value="Phosphorylase Kinase, domain 1"/>
    <property type="match status" value="1"/>
</dbReference>
<dbReference type="SUPFAM" id="SSF54277">
    <property type="entry name" value="CAD &amp; PB1 domains"/>
    <property type="match status" value="1"/>
</dbReference>
<dbReference type="PRINTS" id="PR00109">
    <property type="entry name" value="TYRKINASE"/>
</dbReference>
<evidence type="ECO:0000313" key="9">
    <source>
        <dbReference type="EMBL" id="EOY30978.1"/>
    </source>
</evidence>
<keyword evidence="4 9" id="KW-0418">Kinase</keyword>
<keyword evidence="2" id="KW-0808">Transferase</keyword>
<evidence type="ECO:0000256" key="6">
    <source>
        <dbReference type="PROSITE-ProRule" id="PRU10141"/>
    </source>
</evidence>
<dbReference type="AlphaFoldDB" id="A0A061GNI3"/>
<dbReference type="PANTHER" id="PTHR23257">
    <property type="entry name" value="SERINE-THREONINE PROTEIN KINASE"/>
    <property type="match status" value="1"/>
</dbReference>
<keyword evidence="1" id="KW-0723">Serine/threonine-protein kinase</keyword>
<feature type="compositionally biased region" description="Low complexity" evidence="7">
    <location>
        <begin position="669"/>
        <end position="678"/>
    </location>
</feature>
<dbReference type="InterPro" id="IPR008271">
    <property type="entry name" value="Ser/Thr_kinase_AS"/>
</dbReference>
<sequence>MKESSPSRLRKNCSNPPRKLKLVCSFNGAFHPRPPSGKLRYTGGETRIISVDRNIGFLKLRAEIVDLCPNVMSFWLKYQVAVAYVDVHMGLVVIESNEDVKCMVEEYEKLELYGKRARLWVFVCSNGLEGHFYKGQVDDKVTKNVGNGGNGLRYGDDSLRKMVLKQQLLAKQTGRIGGIQGVSVFDVNESGKGLASCGKNQKFDHPLPDLGSEERRVFLSEEDPYGKNLLDCEMRNLRSQMCPLKPRDGNLRVENNCSMQFLPGQSSGVLCNGLGISGQPDAASQGLKPPNNSGVISMCNGFDAKHDLWNSEQGSLSNFNTENIMPWAANSNPVNTHLEPVYYNNPWAESPYSIKAREAAWGFQNVLRNHKFSKNSISNQGTYPYYFQNHRNNLLGLRNHRIVKLDGRLSSGKFYLGPKPNSNISKQGHFLRSCCSSLWKPSPGLPEHASLEVASMMNPGFSDPDFRYEYSNPKACHLAYYSAWASIGSQFLFTNNDSNGPTPGIKMMHAKQYLMVGQNHGLEVPYRTPFENCHAAPIFCGPIHCNLQSSRSAADSQDVSTNSALSNDMGYSNGKEFVCNTQLSDAEACKNVKSNYKDGDGTHNLQGEVASSVDLLCNLSLSLSKGVQPRAHSSHGSNNVSDALITPQSKPLALMDEVQIDKGPQVDQSSGNGSNPSPKNMDGLEKDHIQGEAMQHDLLSDLKIDEKKEANEGRKCFKVIGRISSGMTAFFTHLATRELQTIKSSDLEYIKELGAGAYGTVFYGKWKGSDVAIKREAYILRQLHHPNIVAFYGVVTDGPLTSLATVVEYMVNGSLKQVLRRKDRTIDRRRRLIIAMDAAFGMEYLHEKNIAHFDLKSHNFLVNMRDPHQPMCKIGDLGLSKIKQKTLISGGVRGTIPWMAPELLNTKNNMVTEKVDVYSFGIVMWELLTGEEPYADLHSEEVLAGIIKVTLRPKIPSWCDPAWRSLMERCWSTDLDSRPVFSEIAKELHTMSAAMKI</sequence>
<evidence type="ECO:0000256" key="1">
    <source>
        <dbReference type="ARBA" id="ARBA00022527"/>
    </source>
</evidence>
<keyword evidence="5 6" id="KW-0067">ATP-binding</keyword>
<dbReference type="InterPro" id="IPR011009">
    <property type="entry name" value="Kinase-like_dom_sf"/>
</dbReference>
<keyword evidence="3 6" id="KW-0547">Nucleotide-binding</keyword>
<dbReference type="InterPro" id="IPR000270">
    <property type="entry name" value="PB1_dom"/>
</dbReference>
<evidence type="ECO:0000256" key="5">
    <source>
        <dbReference type="ARBA" id="ARBA00022840"/>
    </source>
</evidence>
<evidence type="ECO:0000256" key="7">
    <source>
        <dbReference type="SAM" id="MobiDB-lite"/>
    </source>
</evidence>
<protein>
    <submittedName>
        <fullName evidence="9">Serine/threonine-protein kinase DDB_G0267514, putative</fullName>
    </submittedName>
</protein>
<dbReference type="Gene3D" id="1.10.510.10">
    <property type="entry name" value="Transferase(Phosphotransferase) domain 1"/>
    <property type="match status" value="1"/>
</dbReference>
<dbReference type="eggNOG" id="KOG0192">
    <property type="taxonomic scope" value="Eukaryota"/>
</dbReference>
<dbReference type="PROSITE" id="PS50011">
    <property type="entry name" value="PROTEIN_KINASE_DOM"/>
    <property type="match status" value="1"/>
</dbReference>
<dbReference type="Pfam" id="PF07714">
    <property type="entry name" value="PK_Tyr_Ser-Thr"/>
    <property type="match status" value="1"/>
</dbReference>
<dbReference type="GO" id="GO:0004674">
    <property type="term" value="F:protein serine/threonine kinase activity"/>
    <property type="evidence" value="ECO:0007669"/>
    <property type="project" value="UniProtKB-KW"/>
</dbReference>
<evidence type="ECO:0000256" key="3">
    <source>
        <dbReference type="ARBA" id="ARBA00022741"/>
    </source>
</evidence>
<accession>A0A061GNI3</accession>
<dbReference type="HOGENOM" id="CLU_003108_0_0_1"/>
<dbReference type="Gramene" id="EOY30978">
    <property type="protein sequence ID" value="EOY30978"/>
    <property type="gene ID" value="TCM_038016"/>
</dbReference>
<dbReference type="InterPro" id="IPR050167">
    <property type="entry name" value="Ser_Thr_protein_kinase"/>
</dbReference>
<dbReference type="PANTHER" id="PTHR23257:SF824">
    <property type="entry name" value="PROTEIN KINASE DOMAIN-CONTAINING PROTEIN"/>
    <property type="match status" value="1"/>
</dbReference>
<gene>
    <name evidence="9" type="ORF">TCM_038016</name>
</gene>
<dbReference type="GO" id="GO:0005524">
    <property type="term" value="F:ATP binding"/>
    <property type="evidence" value="ECO:0007669"/>
    <property type="project" value="UniProtKB-UniRule"/>
</dbReference>
<keyword evidence="10" id="KW-1185">Reference proteome</keyword>
<dbReference type="PROSITE" id="PS00107">
    <property type="entry name" value="PROTEIN_KINASE_ATP"/>
    <property type="match status" value="1"/>
</dbReference>
<evidence type="ECO:0000259" key="8">
    <source>
        <dbReference type="PROSITE" id="PS50011"/>
    </source>
</evidence>
<name>A0A061GNI3_THECC</name>
<dbReference type="PROSITE" id="PS00108">
    <property type="entry name" value="PROTEIN_KINASE_ST"/>
    <property type="match status" value="1"/>
</dbReference>
<feature type="binding site" evidence="6">
    <location>
        <position position="774"/>
    </location>
    <ligand>
        <name>ATP</name>
        <dbReference type="ChEBI" id="CHEBI:30616"/>
    </ligand>
</feature>
<dbReference type="InterPro" id="IPR017441">
    <property type="entry name" value="Protein_kinase_ATP_BS"/>
</dbReference>
<dbReference type="InterPro" id="IPR001245">
    <property type="entry name" value="Ser-Thr/Tyr_kinase_cat_dom"/>
</dbReference>
<dbReference type="OMA" id="RNHRFGV"/>
<proteinExistence type="predicted"/>
<dbReference type="Pfam" id="PF00564">
    <property type="entry name" value="PB1"/>
    <property type="match status" value="1"/>
</dbReference>
<dbReference type="SMART" id="SM00666">
    <property type="entry name" value="PB1"/>
    <property type="match status" value="1"/>
</dbReference>